<evidence type="ECO:0000313" key="2">
    <source>
        <dbReference type="EMBL" id="KAL1004976.1"/>
    </source>
</evidence>
<protein>
    <submittedName>
        <fullName evidence="2">Uncharacterized protein</fullName>
    </submittedName>
</protein>
<name>A0ABD0XSK4_UMBPY</name>
<sequence length="113" mass="12767">MNKQELSPHEEPTAKSLQHADQRGQLLISHLLQDTQKTSFEEHLRHRRTLGTCDRTMWPDDSFLSPSCAQPAAVLDPMSLRLMITFPPEDASFHLQAASRSSFTRPPNCIIAT</sequence>
<gene>
    <name evidence="2" type="ORF">UPYG_G00052910</name>
</gene>
<comment type="caution">
    <text evidence="2">The sequence shown here is derived from an EMBL/GenBank/DDBJ whole genome shotgun (WGS) entry which is preliminary data.</text>
</comment>
<evidence type="ECO:0000313" key="3">
    <source>
        <dbReference type="Proteomes" id="UP001557470"/>
    </source>
</evidence>
<feature type="region of interest" description="Disordered" evidence="1">
    <location>
        <begin position="1"/>
        <end position="20"/>
    </location>
</feature>
<organism evidence="2 3">
    <name type="scientific">Umbra pygmaea</name>
    <name type="common">Eastern mudminnow</name>
    <dbReference type="NCBI Taxonomy" id="75934"/>
    <lineage>
        <taxon>Eukaryota</taxon>
        <taxon>Metazoa</taxon>
        <taxon>Chordata</taxon>
        <taxon>Craniata</taxon>
        <taxon>Vertebrata</taxon>
        <taxon>Euteleostomi</taxon>
        <taxon>Actinopterygii</taxon>
        <taxon>Neopterygii</taxon>
        <taxon>Teleostei</taxon>
        <taxon>Protacanthopterygii</taxon>
        <taxon>Esociformes</taxon>
        <taxon>Umbridae</taxon>
        <taxon>Umbra</taxon>
    </lineage>
</organism>
<dbReference type="AlphaFoldDB" id="A0ABD0XSK4"/>
<dbReference type="EMBL" id="JAGEUA010000002">
    <property type="protein sequence ID" value="KAL1004976.1"/>
    <property type="molecule type" value="Genomic_DNA"/>
</dbReference>
<reference evidence="2 3" key="1">
    <citation type="submission" date="2024-06" db="EMBL/GenBank/DDBJ databases">
        <authorList>
            <person name="Pan Q."/>
            <person name="Wen M."/>
            <person name="Jouanno E."/>
            <person name="Zahm M."/>
            <person name="Klopp C."/>
            <person name="Cabau C."/>
            <person name="Louis A."/>
            <person name="Berthelot C."/>
            <person name="Parey E."/>
            <person name="Roest Crollius H."/>
            <person name="Montfort J."/>
            <person name="Robinson-Rechavi M."/>
            <person name="Bouchez O."/>
            <person name="Lampietro C."/>
            <person name="Lopez Roques C."/>
            <person name="Donnadieu C."/>
            <person name="Postlethwait J."/>
            <person name="Bobe J."/>
            <person name="Verreycken H."/>
            <person name="Guiguen Y."/>
        </authorList>
    </citation>
    <scope>NUCLEOTIDE SEQUENCE [LARGE SCALE GENOMIC DNA]</scope>
    <source>
        <strain evidence="2">Up_M1</strain>
        <tissue evidence="2">Testis</tissue>
    </source>
</reference>
<dbReference type="Proteomes" id="UP001557470">
    <property type="component" value="Unassembled WGS sequence"/>
</dbReference>
<accession>A0ABD0XSK4</accession>
<evidence type="ECO:0000256" key="1">
    <source>
        <dbReference type="SAM" id="MobiDB-lite"/>
    </source>
</evidence>
<keyword evidence="3" id="KW-1185">Reference proteome</keyword>
<proteinExistence type="predicted"/>